<feature type="compositionally biased region" description="Basic residues" evidence="1">
    <location>
        <begin position="56"/>
        <end position="65"/>
    </location>
</feature>
<dbReference type="EMBL" id="CABITT030000008">
    <property type="protein sequence ID" value="VVB18383.1"/>
    <property type="molecule type" value="Genomic_DNA"/>
</dbReference>
<evidence type="ECO:0000313" key="2">
    <source>
        <dbReference type="EMBL" id="VVB18383.1"/>
    </source>
</evidence>
<reference evidence="2" key="1">
    <citation type="submission" date="2019-07" db="EMBL/GenBank/DDBJ databases">
        <authorList>
            <person name="Dittberner H."/>
        </authorList>
    </citation>
    <scope>NUCLEOTIDE SEQUENCE [LARGE SCALE GENOMIC DNA]</scope>
</reference>
<protein>
    <submittedName>
        <fullName evidence="2">Uncharacterized protein</fullName>
    </submittedName>
</protein>
<feature type="region of interest" description="Disordered" evidence="1">
    <location>
        <begin position="105"/>
        <end position="129"/>
    </location>
</feature>
<accession>A0A565CXE5</accession>
<feature type="region of interest" description="Disordered" evidence="1">
    <location>
        <begin position="25"/>
        <end position="72"/>
    </location>
</feature>
<dbReference type="AlphaFoldDB" id="A0A565CXE5"/>
<dbReference type="PANTHER" id="PTHR34660:SF10">
    <property type="entry name" value="(RAPE) HYPOTHETICAL PROTEIN"/>
    <property type="match status" value="1"/>
</dbReference>
<dbReference type="Proteomes" id="UP000489600">
    <property type="component" value="Unassembled WGS sequence"/>
</dbReference>
<feature type="compositionally biased region" description="Basic residues" evidence="1">
    <location>
        <begin position="36"/>
        <end position="47"/>
    </location>
</feature>
<feature type="region of interest" description="Disordered" evidence="1">
    <location>
        <begin position="249"/>
        <end position="294"/>
    </location>
</feature>
<dbReference type="OrthoDB" id="778084at2759"/>
<sequence>MSRCYPFPPPGYVRKEIEDESLIESIKGAKEEVKKDRKHKKKDKKRKDRDNEADRSKKHRHKRRRKDESGNAVKKVDDRCGLVNSEVEFLEKSCLTMELEHQTSSQNSCDSSLHSNDRPKQVQSQPLDGRHNDSGEFVCVYLLLGLFASRAHTLVTLFLQICCYEFEEISKRIRLPSKEQKDHEVMMTNKDQSHCSSLERLYASSAVGHLYSTSANEAPRDALRVCQEKRRDPNFGSSREISTKLSKEKKTISLNDVKSRETNSRQLGKEKMPSSSSCSHREAEKPSSSHQEAIGHSKLGCSKCPPSMAVQFLNLIENWDPDRVESKLTDSGDQELWLFMKFSAKRDQHRQVKNQTTSGASSSMSWPTARFLPEAEVHALPFTVPF</sequence>
<dbReference type="PANTHER" id="PTHR34660">
    <property type="entry name" value="MYB-LIKE PROTEIN X"/>
    <property type="match status" value="1"/>
</dbReference>
<feature type="compositionally biased region" description="Polar residues" evidence="1">
    <location>
        <begin position="105"/>
        <end position="114"/>
    </location>
</feature>
<organism evidence="2 3">
    <name type="scientific">Arabis nemorensis</name>
    <dbReference type="NCBI Taxonomy" id="586526"/>
    <lineage>
        <taxon>Eukaryota</taxon>
        <taxon>Viridiplantae</taxon>
        <taxon>Streptophyta</taxon>
        <taxon>Embryophyta</taxon>
        <taxon>Tracheophyta</taxon>
        <taxon>Spermatophyta</taxon>
        <taxon>Magnoliopsida</taxon>
        <taxon>eudicotyledons</taxon>
        <taxon>Gunneridae</taxon>
        <taxon>Pentapetalae</taxon>
        <taxon>rosids</taxon>
        <taxon>malvids</taxon>
        <taxon>Brassicales</taxon>
        <taxon>Brassicaceae</taxon>
        <taxon>Arabideae</taxon>
        <taxon>Arabis</taxon>
    </lineage>
</organism>
<feature type="compositionally biased region" description="Basic and acidic residues" evidence="1">
    <location>
        <begin position="249"/>
        <end position="272"/>
    </location>
</feature>
<evidence type="ECO:0000256" key="1">
    <source>
        <dbReference type="SAM" id="MobiDB-lite"/>
    </source>
</evidence>
<gene>
    <name evidence="2" type="ORF">ANE_LOCUS28827</name>
</gene>
<proteinExistence type="predicted"/>
<keyword evidence="3" id="KW-1185">Reference proteome</keyword>
<evidence type="ECO:0000313" key="3">
    <source>
        <dbReference type="Proteomes" id="UP000489600"/>
    </source>
</evidence>
<comment type="caution">
    <text evidence="2">The sequence shown here is derived from an EMBL/GenBank/DDBJ whole genome shotgun (WGS) entry which is preliminary data.</text>
</comment>
<name>A0A565CXE5_9BRAS</name>